<evidence type="ECO:0000313" key="4">
    <source>
        <dbReference type="Proteomes" id="UP001139461"/>
    </source>
</evidence>
<dbReference type="PANTHER" id="PTHR46333">
    <property type="entry name" value="CYTOKINESIS PROTEIN 3"/>
    <property type="match status" value="1"/>
</dbReference>
<proteinExistence type="predicted"/>
<dbReference type="AlphaFoldDB" id="A0A9X1U1N6"/>
<accession>A0A9X1U1N6</accession>
<comment type="caution">
    <text evidence="3">The sequence shown here is derived from an EMBL/GenBank/DDBJ whole genome shotgun (WGS) entry which is preliminary data.</text>
</comment>
<reference evidence="3" key="1">
    <citation type="submission" date="2021-09" db="EMBL/GenBank/DDBJ databases">
        <title>Genome of Aequorivita sp. strain F47161.</title>
        <authorList>
            <person name="Wang Y."/>
        </authorList>
    </citation>
    <scope>NUCLEOTIDE SEQUENCE</scope>
    <source>
        <strain evidence="3">F47161</strain>
    </source>
</reference>
<dbReference type="Pfam" id="PF04473">
    <property type="entry name" value="DUF553"/>
    <property type="match status" value="1"/>
</dbReference>
<evidence type="ECO:0000313" key="3">
    <source>
        <dbReference type="EMBL" id="MCG2419914.1"/>
    </source>
</evidence>
<keyword evidence="4" id="KW-1185">Reference proteome</keyword>
<name>A0A9X1U1N6_9FLAO</name>
<dbReference type="InterPro" id="IPR052557">
    <property type="entry name" value="CAP/Cytokinesis_protein"/>
</dbReference>
<dbReference type="Proteomes" id="UP001139461">
    <property type="component" value="Unassembled WGS sequence"/>
</dbReference>
<dbReference type="EMBL" id="JAIRBA010000028">
    <property type="protein sequence ID" value="MCG2419914.1"/>
    <property type="molecule type" value="Genomic_DNA"/>
</dbReference>
<dbReference type="InterPro" id="IPR007562">
    <property type="entry name" value="Transglutaminase-like_domain"/>
</dbReference>
<feature type="domain" description="Transglutaminase-like" evidence="2">
    <location>
        <begin position="50"/>
        <end position="165"/>
    </location>
</feature>
<gene>
    <name evidence="3" type="ORF">K8089_12860</name>
</gene>
<dbReference type="Gene3D" id="3.10.620.30">
    <property type="match status" value="1"/>
</dbReference>
<feature type="chain" id="PRO_5040996982" description="Transglutaminase-like domain-containing protein" evidence="1">
    <location>
        <begin position="18"/>
        <end position="309"/>
    </location>
</feature>
<dbReference type="InterPro" id="IPR038765">
    <property type="entry name" value="Papain-like_cys_pep_sf"/>
</dbReference>
<dbReference type="PANTHER" id="PTHR46333:SF2">
    <property type="entry name" value="CYTOKINESIS PROTEIN 3"/>
    <property type="match status" value="1"/>
</dbReference>
<evidence type="ECO:0000256" key="1">
    <source>
        <dbReference type="SAM" id="SignalP"/>
    </source>
</evidence>
<sequence>MKFVALLFIFLNASAAAQDFQKVDAILTMYPDSFENPEKLSRFITRDFVSEEEKVRAIYTWIIQNVAYDPDEYKKFDYKFSNYRERNEKDEKLRANIIQRTIQTGRAVCEGYAMLFEKLCELQGIKNYLVRGDIKSNFSDIGRPFKRIHMWNVASIDGKPYLFDSTWGAGKYNEKFIKDPTYFYYKTPPELFIKTHYPDMPEDALLEETITKEQFAALPLIIEKNLSPTDIELPSKGLLFEDEYFDEILFAIKNVNPEKISYSYGTEKIPINDIERGADRIKFNVPLLIGAKILLIYFDGKPALGYKIN</sequence>
<dbReference type="SUPFAM" id="SSF54001">
    <property type="entry name" value="Cysteine proteinases"/>
    <property type="match status" value="1"/>
</dbReference>
<dbReference type="RefSeq" id="WP_237603699.1">
    <property type="nucleotide sequence ID" value="NZ_JAIRBA010000028.1"/>
</dbReference>
<keyword evidence="1" id="KW-0732">Signal</keyword>
<protein>
    <recommendedName>
        <fullName evidence="2">Transglutaminase-like domain-containing protein</fullName>
    </recommendedName>
</protein>
<evidence type="ECO:0000259" key="2">
    <source>
        <dbReference type="Pfam" id="PF04473"/>
    </source>
</evidence>
<feature type="signal peptide" evidence="1">
    <location>
        <begin position="1"/>
        <end position="17"/>
    </location>
</feature>
<organism evidence="3 4">
    <name type="scientific">Aequorivita vitellina</name>
    <dbReference type="NCBI Taxonomy" id="2874475"/>
    <lineage>
        <taxon>Bacteria</taxon>
        <taxon>Pseudomonadati</taxon>
        <taxon>Bacteroidota</taxon>
        <taxon>Flavobacteriia</taxon>
        <taxon>Flavobacteriales</taxon>
        <taxon>Flavobacteriaceae</taxon>
        <taxon>Aequorivita</taxon>
    </lineage>
</organism>
<dbReference type="GO" id="GO:0005737">
    <property type="term" value="C:cytoplasm"/>
    <property type="evidence" value="ECO:0007669"/>
    <property type="project" value="TreeGrafter"/>
</dbReference>